<dbReference type="OrthoDB" id="176168at2"/>
<dbReference type="Pfam" id="PF21365">
    <property type="entry name" value="Glyco_hydro_31_3rd"/>
    <property type="match status" value="1"/>
</dbReference>
<evidence type="ECO:0000256" key="1">
    <source>
        <dbReference type="ARBA" id="ARBA00007806"/>
    </source>
</evidence>
<dbReference type="InterPro" id="IPR017853">
    <property type="entry name" value="GH"/>
</dbReference>
<dbReference type="SUPFAM" id="SSF74650">
    <property type="entry name" value="Galactose mutarotase-like"/>
    <property type="match status" value="1"/>
</dbReference>
<dbReference type="InterPro" id="IPR011013">
    <property type="entry name" value="Gal_mutarotase_sf_dom"/>
</dbReference>
<evidence type="ECO:0000313" key="6">
    <source>
        <dbReference type="Proteomes" id="UP000244450"/>
    </source>
</evidence>
<dbReference type="SUPFAM" id="SSF51445">
    <property type="entry name" value="(Trans)glycosidases"/>
    <property type="match status" value="1"/>
</dbReference>
<feature type="domain" description="PA14" evidence="4">
    <location>
        <begin position="224"/>
        <end position="367"/>
    </location>
</feature>
<comment type="similarity">
    <text evidence="1 2">Belongs to the glycosyl hydrolase 31 family.</text>
</comment>
<comment type="caution">
    <text evidence="5">The sequence shown here is derived from an EMBL/GenBank/DDBJ whole genome shotgun (WGS) entry which is preliminary data.</text>
</comment>
<dbReference type="InterPro" id="IPR000322">
    <property type="entry name" value="Glyco_hydro_31_TIM"/>
</dbReference>
<dbReference type="PROSITE" id="PS51820">
    <property type="entry name" value="PA14"/>
    <property type="match status" value="1"/>
</dbReference>
<dbReference type="InterPro" id="IPR013780">
    <property type="entry name" value="Glyco_hydro_b"/>
</dbReference>
<keyword evidence="6" id="KW-1185">Reference proteome</keyword>
<organism evidence="5 6">
    <name type="scientific">Chitinophaga parva</name>
    <dbReference type="NCBI Taxonomy" id="2169414"/>
    <lineage>
        <taxon>Bacteria</taxon>
        <taxon>Pseudomonadati</taxon>
        <taxon>Bacteroidota</taxon>
        <taxon>Chitinophagia</taxon>
        <taxon>Chitinophagales</taxon>
        <taxon>Chitinophagaceae</taxon>
        <taxon>Chitinophaga</taxon>
    </lineage>
</organism>
<dbReference type="Pfam" id="PF17137">
    <property type="entry name" value="DUF5110"/>
    <property type="match status" value="1"/>
</dbReference>
<dbReference type="InterPro" id="IPR033403">
    <property type="entry name" value="DUF5110"/>
</dbReference>
<dbReference type="GO" id="GO:0004553">
    <property type="term" value="F:hydrolase activity, hydrolyzing O-glycosyl compounds"/>
    <property type="evidence" value="ECO:0007669"/>
    <property type="project" value="InterPro"/>
</dbReference>
<dbReference type="GO" id="GO:0030246">
    <property type="term" value="F:carbohydrate binding"/>
    <property type="evidence" value="ECO:0007669"/>
    <property type="project" value="InterPro"/>
</dbReference>
<dbReference type="Gene3D" id="2.60.120.380">
    <property type="match status" value="1"/>
</dbReference>
<keyword evidence="3" id="KW-0732">Signal</keyword>
<dbReference type="AlphaFoldDB" id="A0A2T7BJJ3"/>
<dbReference type="Pfam" id="PF07691">
    <property type="entry name" value="PA14"/>
    <property type="match status" value="1"/>
</dbReference>
<evidence type="ECO:0000256" key="3">
    <source>
        <dbReference type="SAM" id="SignalP"/>
    </source>
</evidence>
<dbReference type="PANTHER" id="PTHR43863">
    <property type="entry name" value="HYDROLASE, PUTATIVE (AFU_ORTHOLOGUE AFUA_1G03140)-RELATED"/>
    <property type="match status" value="1"/>
</dbReference>
<dbReference type="CDD" id="cd06591">
    <property type="entry name" value="GH31_xylosidase_XylS"/>
    <property type="match status" value="1"/>
</dbReference>
<keyword evidence="2" id="KW-0326">Glycosidase</keyword>
<protein>
    <submittedName>
        <fullName evidence="5">Alpha-xylosidase</fullName>
    </submittedName>
</protein>
<dbReference type="InterPro" id="IPR037524">
    <property type="entry name" value="PA14/GLEYA"/>
</dbReference>
<feature type="signal peptide" evidence="3">
    <location>
        <begin position="1"/>
        <end position="18"/>
    </location>
</feature>
<dbReference type="InterPro" id="IPR048395">
    <property type="entry name" value="Glyco_hydro_31_C"/>
</dbReference>
<dbReference type="Pfam" id="PF13802">
    <property type="entry name" value="Gal_mutarotas_2"/>
    <property type="match status" value="1"/>
</dbReference>
<keyword evidence="2" id="KW-0378">Hydrolase</keyword>
<dbReference type="EMBL" id="QCYK01000002">
    <property type="protein sequence ID" value="PUZ26459.1"/>
    <property type="molecule type" value="Genomic_DNA"/>
</dbReference>
<dbReference type="Proteomes" id="UP000244450">
    <property type="component" value="Unassembled WGS sequence"/>
</dbReference>
<dbReference type="RefSeq" id="WP_108688295.1">
    <property type="nucleotide sequence ID" value="NZ_QCYK01000002.1"/>
</dbReference>
<dbReference type="SUPFAM" id="SSF56988">
    <property type="entry name" value="Anthrax protective antigen"/>
    <property type="match status" value="1"/>
</dbReference>
<dbReference type="SMART" id="SM00758">
    <property type="entry name" value="PA14"/>
    <property type="match status" value="1"/>
</dbReference>
<reference evidence="5 6" key="1">
    <citation type="submission" date="2018-04" db="EMBL/GenBank/DDBJ databases">
        <title>Chitinophaga fuyangensis sp. nov., isolated from soil in a chemical factory.</title>
        <authorList>
            <person name="Chen K."/>
        </authorList>
    </citation>
    <scope>NUCLEOTIDE SEQUENCE [LARGE SCALE GENOMIC DNA]</scope>
    <source>
        <strain evidence="5 6">LY-1</strain>
    </source>
</reference>
<dbReference type="Gene3D" id="3.20.20.80">
    <property type="entry name" value="Glycosidases"/>
    <property type="match status" value="1"/>
</dbReference>
<gene>
    <name evidence="5" type="ORF">DCC81_16950</name>
</gene>
<dbReference type="InterPro" id="IPR025887">
    <property type="entry name" value="Glyco_hydro_31_N_dom"/>
</dbReference>
<evidence type="ECO:0000313" key="5">
    <source>
        <dbReference type="EMBL" id="PUZ26459.1"/>
    </source>
</evidence>
<dbReference type="PANTHER" id="PTHR43863:SF2">
    <property type="entry name" value="MALTASE-GLUCOAMYLASE"/>
    <property type="match status" value="1"/>
</dbReference>
<sequence length="945" mass="107505">MKLKFLVPLLLSAFCANATPSGKVEKLEDGMLVHLAPNTPNATRQVKLQVVNDHIIHVSATPATSFDTTASLMVNFSAPAGNWESGEKDGLAWIRTRAIYATVNEATGEVNFSDLQGHPILQEQAGGGKTFQPITVDGEHLYHIKQVFRSPKEEAFYGLGQHQTGLMDYKDQDVDLTQYNSIAVTPFLLSTRHYGLLWDNYSISRFGDDRTYQQLDGLRLFDSQGQPGALTATYRQHDSIFTIRREASLDYAYLDQQQDFPKGIDLRNATVRWEGQVSPKEDGLQKFFISGSGYLKIWVDGKLMLDKWRESWNPGPSLFRYAMQKGKRYALKVEWIPDSGASYISLKYLPPTPASLADHMQLSSEAATRIDYYFIYGATADEIIAGYRTLTGKATLLPSWAFGFWQSRERYKTQAEIMQTAQEFRRRHIGLDNIVEDWSYWKENEWGSHDFDSTRFPDAKGMIDSLHAEHIHFMISVWPKFYEGIANYNAFDAHHWLYKKNIENRQRDWIGAGYVSTFYDAYNPAARKLFWQQIKDHLFSKGVDAWWLDASEPDIYSNTSIAQRKQLMNPTALGSSTRYFNAYALENARAVYEGQRAAAPDQRVFILTRSAYAGIQRYAAATWSGDIAACFDELARQIPAGINFSMSGLPYWTTDIGGFYVEDKYDRPAPKGAALEEWRELNTRWYQFGAFCPLFRSHGQFPYREIYNIAPEHTVYYQSMLYYNQLRYRLMPYLYSIAGAAYHQDGTLMRGLAMDFASDTAVLHIADQYLFGPSILVNPVHGYKARSRSVYLPKGNGWYNFYTGRYLRGGQHIQATAPVDTLPLFVKAGSILPAGPRMEYTRQLPADTLTLYVYTGADAQFALYEDEGVNYGYEKGAFSNIPFTYHEQTHMFTIGARSGQFPGMLQQRSFRVITISPQHPAGFDTHEAGTLVNYTGNATTISLHK</sequence>
<dbReference type="Gene3D" id="2.60.40.1180">
    <property type="entry name" value="Golgi alpha-mannosidase II"/>
    <property type="match status" value="2"/>
</dbReference>
<dbReference type="SUPFAM" id="SSF51011">
    <property type="entry name" value="Glycosyl hydrolase domain"/>
    <property type="match status" value="1"/>
</dbReference>
<proteinExistence type="inferred from homology"/>
<dbReference type="Pfam" id="PF01055">
    <property type="entry name" value="Glyco_hydro_31_2nd"/>
    <property type="match status" value="1"/>
</dbReference>
<dbReference type="CDD" id="cd14752">
    <property type="entry name" value="GH31_N"/>
    <property type="match status" value="1"/>
</dbReference>
<dbReference type="Gene3D" id="2.60.40.1760">
    <property type="entry name" value="glycosyl hydrolase (family 31)"/>
    <property type="match status" value="1"/>
</dbReference>
<dbReference type="InterPro" id="IPR051816">
    <property type="entry name" value="Glycosyl_Hydrolase_31"/>
</dbReference>
<dbReference type="InterPro" id="IPR011658">
    <property type="entry name" value="PA14_dom"/>
</dbReference>
<evidence type="ECO:0000259" key="4">
    <source>
        <dbReference type="PROSITE" id="PS51820"/>
    </source>
</evidence>
<feature type="chain" id="PRO_5015657349" evidence="3">
    <location>
        <begin position="19"/>
        <end position="945"/>
    </location>
</feature>
<dbReference type="GO" id="GO:0005975">
    <property type="term" value="P:carbohydrate metabolic process"/>
    <property type="evidence" value="ECO:0007669"/>
    <property type="project" value="InterPro"/>
</dbReference>
<name>A0A2T7BJJ3_9BACT</name>
<accession>A0A2T7BJJ3</accession>
<evidence type="ECO:0000256" key="2">
    <source>
        <dbReference type="RuleBase" id="RU361185"/>
    </source>
</evidence>